<dbReference type="OrthoDB" id="6591187at2"/>
<dbReference type="EMBL" id="CQAZ01000005">
    <property type="protein sequence ID" value="CNH28051.1"/>
    <property type="molecule type" value="Genomic_DNA"/>
</dbReference>
<dbReference type="Proteomes" id="UP000044625">
    <property type="component" value="Unassembled WGS sequence"/>
</dbReference>
<gene>
    <name evidence="2" type="ORF">ERS008529_00841</name>
    <name evidence="3" type="ORF">ERS137968_02360</name>
</gene>
<sequence length="81" mass="9456">MGEGHRNIMDHGIRWFLWTDADNNNVPATKELLAALYNDMRQAMVTQGFKIHEHQRQMKEDVVALNSLEGIRAYKIGWEMI</sequence>
<keyword evidence="4" id="KW-1185">Reference proteome</keyword>
<dbReference type="Pfam" id="PF14301">
    <property type="entry name" value="DUF4376"/>
    <property type="match status" value="1"/>
</dbReference>
<evidence type="ECO:0000259" key="1">
    <source>
        <dbReference type="Pfam" id="PF14301"/>
    </source>
</evidence>
<dbReference type="EMBL" id="CWJL01000010">
    <property type="protein sequence ID" value="CRY67288.1"/>
    <property type="molecule type" value="Genomic_DNA"/>
</dbReference>
<accession>A0A0T9NSN5</accession>
<reference evidence="2" key="3">
    <citation type="submission" date="2015-03" db="EMBL/GenBank/DDBJ databases">
        <authorList>
            <person name="Murphy D."/>
        </authorList>
    </citation>
    <scope>NUCLEOTIDE SEQUENCE [LARGE SCALE GENOMIC DNA]</scope>
    <source>
        <strain evidence="2">A125KOH2</strain>
    </source>
</reference>
<dbReference type="Proteomes" id="UP000045840">
    <property type="component" value="Unassembled WGS sequence"/>
</dbReference>
<dbReference type="RefSeq" id="WP_050691887.1">
    <property type="nucleotide sequence ID" value="NZ_CAWMMU010000010.1"/>
</dbReference>
<evidence type="ECO:0000313" key="3">
    <source>
        <dbReference type="EMBL" id="CRY67288.1"/>
    </source>
</evidence>
<dbReference type="STRING" id="1288385.ERS137968_02360"/>
<reference evidence="3 4" key="1">
    <citation type="submission" date="2015-03" db="EMBL/GenBank/DDBJ databases">
        <authorList>
            <consortium name="Pathogen Informatics"/>
            <person name="Murphy D."/>
        </authorList>
    </citation>
    <scope>NUCLEOTIDE SEQUENCE [LARGE SCALE GENOMIC DNA]</scope>
    <source>
        <strain evidence="3">Type strain: CIP110230</strain>
        <strain evidence="4">type strain: CIP110230</strain>
    </source>
</reference>
<reference evidence="5" key="2">
    <citation type="submission" date="2015-03" db="EMBL/GenBank/DDBJ databases">
        <authorList>
            <consortium name="Pathogen Informatics"/>
        </authorList>
    </citation>
    <scope>NUCLEOTIDE SEQUENCE [LARGE SCALE GENOMIC DNA]</scope>
    <source>
        <strain evidence="5">A125KOH2</strain>
    </source>
</reference>
<proteinExistence type="predicted"/>
<dbReference type="AlphaFoldDB" id="A0A0T9NSN5"/>
<organism evidence="2 5">
    <name type="scientific">Yersinia pekkanenii</name>
    <dbReference type="NCBI Taxonomy" id="1288385"/>
    <lineage>
        <taxon>Bacteria</taxon>
        <taxon>Pseudomonadati</taxon>
        <taxon>Pseudomonadota</taxon>
        <taxon>Gammaproteobacteria</taxon>
        <taxon>Enterobacterales</taxon>
        <taxon>Yersiniaceae</taxon>
        <taxon>Yersinia</taxon>
    </lineage>
</organism>
<name>A0A0T9NSN5_9GAMM</name>
<protein>
    <recommendedName>
        <fullName evidence="1">DUF4376 domain-containing protein</fullName>
    </recommendedName>
</protein>
<evidence type="ECO:0000313" key="2">
    <source>
        <dbReference type="EMBL" id="CNH28051.1"/>
    </source>
</evidence>
<evidence type="ECO:0000313" key="4">
    <source>
        <dbReference type="Proteomes" id="UP000044625"/>
    </source>
</evidence>
<evidence type="ECO:0000313" key="5">
    <source>
        <dbReference type="Proteomes" id="UP000045840"/>
    </source>
</evidence>
<dbReference type="InterPro" id="IPR025484">
    <property type="entry name" value="DUF4376"/>
</dbReference>
<feature type="domain" description="DUF4376" evidence="1">
    <location>
        <begin position="16"/>
        <end position="64"/>
    </location>
</feature>